<dbReference type="EMBL" id="CAFZ01000045">
    <property type="protein sequence ID" value="CCA69011.1"/>
    <property type="molecule type" value="Genomic_DNA"/>
</dbReference>
<dbReference type="GO" id="GO:0030134">
    <property type="term" value="C:COPII-coated ER to Golgi transport vesicle"/>
    <property type="evidence" value="ECO:0007669"/>
    <property type="project" value="TreeGrafter"/>
</dbReference>
<dbReference type="Proteomes" id="UP000007148">
    <property type="component" value="Unassembled WGS sequence"/>
</dbReference>
<protein>
    <submittedName>
        <fullName evidence="9">Related to ERV46-component of copii vesicles</fullName>
    </submittedName>
</protein>
<dbReference type="PANTHER" id="PTHR10984:SF25">
    <property type="entry name" value="ENDOPLASMIC RETICULUM-GOLGI INTERMEDIATE COMPARTMENT PROTEIN 3"/>
    <property type="match status" value="1"/>
</dbReference>
<evidence type="ECO:0000256" key="6">
    <source>
        <dbReference type="SAM" id="Phobius"/>
    </source>
</evidence>
<evidence type="ECO:0000259" key="7">
    <source>
        <dbReference type="Pfam" id="PF07970"/>
    </source>
</evidence>
<sequence length="428" mass="47918">MALGVFGAFKGIDAFGRTSEDVKVKTRTGAFLTLISAFFIATFTFIEFMDFRRVGVDTAIVVDRSRGEKLQVVFNITFPRVPCFLLNLDVTDISGDVVREITHHVVKTRLDPAAHQPIPDGIYRTDLKSDLSKQLTATSKGYCGSCYGGQPPEGGCCNTCDDVRRAYTDRGWAFGNPDQIDQCVSENWTEKIMAMQREGCNIEGRVRVNKVTGNMQFSPGRSFVVNRPEVYALVPYLKDSNHFFGHHIHSLEIYDYEEDTWTRRNLPEQIKERLGITKPPLEDVYAHTESADYMFQYFLKVVKSSYKGLDGKAYSTHQYSTSSFERDLATMSHGKNEDGIEIVHERQGVPGVFFNFEISPMEVIHIEQRQSWAHFITSMAAIIGGVLTVATLVDALLFNTQGLIKKGAAAVAADGKQPYQPAPAVKMM</sequence>
<dbReference type="InterPro" id="IPR012936">
    <property type="entry name" value="Erv_C"/>
</dbReference>
<feature type="transmembrane region" description="Helical" evidence="6">
    <location>
        <begin position="29"/>
        <end position="49"/>
    </location>
</feature>
<dbReference type="AlphaFoldDB" id="G4TCG8"/>
<dbReference type="PANTHER" id="PTHR10984">
    <property type="entry name" value="ENDOPLASMIC RETICULUM-GOLGI INTERMEDIATE COMPARTMENT PROTEIN"/>
    <property type="match status" value="1"/>
</dbReference>
<evidence type="ECO:0000256" key="2">
    <source>
        <dbReference type="ARBA" id="ARBA00005648"/>
    </source>
</evidence>
<dbReference type="HOGENOM" id="CLU_034705_1_0_1"/>
<dbReference type="InParanoid" id="G4TCG8"/>
<keyword evidence="10" id="KW-1185">Reference proteome</keyword>
<dbReference type="eggNOG" id="KOG2667">
    <property type="taxonomic scope" value="Eukaryota"/>
</dbReference>
<dbReference type="InterPro" id="IPR039542">
    <property type="entry name" value="Erv_N"/>
</dbReference>
<proteinExistence type="inferred from homology"/>
<dbReference type="Pfam" id="PF13850">
    <property type="entry name" value="ERGIC_N"/>
    <property type="match status" value="1"/>
</dbReference>
<evidence type="ECO:0000256" key="3">
    <source>
        <dbReference type="ARBA" id="ARBA00022692"/>
    </source>
</evidence>
<comment type="caution">
    <text evidence="9">The sequence shown here is derived from an EMBL/GenBank/DDBJ whole genome shotgun (WGS) entry which is preliminary data.</text>
</comment>
<gene>
    <name evidence="9" type="ORF">PIIN_02870</name>
</gene>
<dbReference type="GO" id="GO:0005789">
    <property type="term" value="C:endoplasmic reticulum membrane"/>
    <property type="evidence" value="ECO:0007669"/>
    <property type="project" value="TreeGrafter"/>
</dbReference>
<name>G4TCG8_SERID</name>
<feature type="domain" description="Endoplasmic reticulum vesicle transporter N-terminal" evidence="8">
    <location>
        <begin position="9"/>
        <end position="96"/>
    </location>
</feature>
<dbReference type="OMA" id="QRHEGCR"/>
<evidence type="ECO:0000256" key="5">
    <source>
        <dbReference type="ARBA" id="ARBA00023136"/>
    </source>
</evidence>
<keyword evidence="5 6" id="KW-0472">Membrane</keyword>
<organism evidence="9 10">
    <name type="scientific">Serendipita indica (strain DSM 11827)</name>
    <name type="common">Root endophyte fungus</name>
    <name type="synonym">Piriformospora indica</name>
    <dbReference type="NCBI Taxonomy" id="1109443"/>
    <lineage>
        <taxon>Eukaryota</taxon>
        <taxon>Fungi</taxon>
        <taxon>Dikarya</taxon>
        <taxon>Basidiomycota</taxon>
        <taxon>Agaricomycotina</taxon>
        <taxon>Agaricomycetes</taxon>
        <taxon>Sebacinales</taxon>
        <taxon>Serendipitaceae</taxon>
        <taxon>Serendipita</taxon>
    </lineage>
</organism>
<dbReference type="GO" id="GO:0006890">
    <property type="term" value="P:retrograde vesicle-mediated transport, Golgi to endoplasmic reticulum"/>
    <property type="evidence" value="ECO:0007669"/>
    <property type="project" value="TreeGrafter"/>
</dbReference>
<comment type="subcellular location">
    <subcellularLocation>
        <location evidence="1">Membrane</location>
        <topology evidence="1">Multi-pass membrane protein</topology>
    </subcellularLocation>
</comment>
<dbReference type="STRING" id="1109443.G4TCG8"/>
<accession>G4TCG8</accession>
<dbReference type="GO" id="GO:0000139">
    <property type="term" value="C:Golgi membrane"/>
    <property type="evidence" value="ECO:0007669"/>
    <property type="project" value="TreeGrafter"/>
</dbReference>
<keyword evidence="4 6" id="KW-1133">Transmembrane helix</keyword>
<evidence type="ECO:0000256" key="4">
    <source>
        <dbReference type="ARBA" id="ARBA00022989"/>
    </source>
</evidence>
<evidence type="ECO:0000259" key="8">
    <source>
        <dbReference type="Pfam" id="PF13850"/>
    </source>
</evidence>
<evidence type="ECO:0000256" key="1">
    <source>
        <dbReference type="ARBA" id="ARBA00004141"/>
    </source>
</evidence>
<feature type="transmembrane region" description="Helical" evidence="6">
    <location>
        <begin position="372"/>
        <end position="397"/>
    </location>
</feature>
<dbReference type="InterPro" id="IPR045888">
    <property type="entry name" value="Erv"/>
</dbReference>
<dbReference type="GO" id="GO:0006888">
    <property type="term" value="P:endoplasmic reticulum to Golgi vesicle-mediated transport"/>
    <property type="evidence" value="ECO:0007669"/>
    <property type="project" value="TreeGrafter"/>
</dbReference>
<evidence type="ECO:0000313" key="9">
    <source>
        <dbReference type="EMBL" id="CCA69011.1"/>
    </source>
</evidence>
<dbReference type="Pfam" id="PF07970">
    <property type="entry name" value="COPIIcoated_ERV"/>
    <property type="match status" value="1"/>
</dbReference>
<keyword evidence="3 6" id="KW-0812">Transmembrane</keyword>
<dbReference type="FunCoup" id="G4TCG8">
    <property type="interactions" value="365"/>
</dbReference>
<evidence type="ECO:0000313" key="10">
    <source>
        <dbReference type="Proteomes" id="UP000007148"/>
    </source>
</evidence>
<feature type="domain" description="Endoplasmic reticulum vesicle transporter C-terminal" evidence="7">
    <location>
        <begin position="146"/>
        <end position="394"/>
    </location>
</feature>
<comment type="similarity">
    <text evidence="2">Belongs to the ERGIC family.</text>
</comment>
<reference evidence="9 10" key="1">
    <citation type="journal article" date="2011" name="PLoS Pathog.">
        <title>Endophytic Life Strategies Decoded by Genome and Transcriptome Analyses of the Mutualistic Root Symbiont Piriformospora indica.</title>
        <authorList>
            <person name="Zuccaro A."/>
            <person name="Lahrmann U."/>
            <person name="Guldener U."/>
            <person name="Langen G."/>
            <person name="Pfiffi S."/>
            <person name="Biedenkopf D."/>
            <person name="Wong P."/>
            <person name="Samans B."/>
            <person name="Grimm C."/>
            <person name="Basiewicz M."/>
            <person name="Murat C."/>
            <person name="Martin F."/>
            <person name="Kogel K.H."/>
        </authorList>
    </citation>
    <scope>NUCLEOTIDE SEQUENCE [LARGE SCALE GENOMIC DNA]</scope>
    <source>
        <strain evidence="9 10">DSM 11827</strain>
    </source>
</reference>
<dbReference type="OrthoDB" id="10266265at2759"/>